<protein>
    <submittedName>
        <fullName evidence="2">(Fe-S)-binding protein</fullName>
    </submittedName>
</protein>
<name>A0A419F4Y1_9BACT</name>
<proteinExistence type="predicted"/>
<dbReference type="AlphaFoldDB" id="A0A419F4Y1"/>
<organism evidence="2 3">
    <name type="scientific">Candidatus Abyssobacteria bacterium SURF_17</name>
    <dbReference type="NCBI Taxonomy" id="2093361"/>
    <lineage>
        <taxon>Bacteria</taxon>
        <taxon>Pseudomonadati</taxon>
        <taxon>Candidatus Hydrogenedentota</taxon>
        <taxon>Candidatus Abyssobacteria</taxon>
    </lineage>
</organism>
<dbReference type="GO" id="GO:0005829">
    <property type="term" value="C:cytosol"/>
    <property type="evidence" value="ECO:0007669"/>
    <property type="project" value="TreeGrafter"/>
</dbReference>
<sequence length="246" mass="27222">MSRVSVFIPCLVDLFLPEVGEAAFLLLRHIGLQPLYHKEQTCCGQPAINSGYVKQAKKAAKHFIEVFENDDTIVSPSGSCVHTVRHRYPELLQDEPSWLSRAEQLASRTYELSQYLVDILGMENVGAVSESRVAYHPSCQLLRGLGISDQPRKLIRAVKGTELVPMERETACCGFGGEFANDYPEISEAMVKQKVKHYIASGADILVTCDPGCLLNIGGYLSRHHPEKKIVHLATFLANALRNGEA</sequence>
<feature type="domain" description="Cysteine-rich" evidence="1">
    <location>
        <begin position="4"/>
        <end position="84"/>
    </location>
</feature>
<evidence type="ECO:0000313" key="3">
    <source>
        <dbReference type="Proteomes" id="UP000285961"/>
    </source>
</evidence>
<feature type="domain" description="Cysteine-rich" evidence="1">
    <location>
        <begin position="133"/>
        <end position="217"/>
    </location>
</feature>
<comment type="caution">
    <text evidence="2">The sequence shown here is derived from an EMBL/GenBank/DDBJ whole genome shotgun (WGS) entry which is preliminary data.</text>
</comment>
<dbReference type="PANTHER" id="PTHR30296:SF0">
    <property type="entry name" value="LACTATE UTILIZATION PROTEIN A"/>
    <property type="match status" value="1"/>
</dbReference>
<dbReference type="GO" id="GO:0016491">
    <property type="term" value="F:oxidoreductase activity"/>
    <property type="evidence" value="ECO:0007669"/>
    <property type="project" value="UniProtKB-ARBA"/>
</dbReference>
<dbReference type="PANTHER" id="PTHR30296">
    <property type="entry name" value="UNCHARACTERIZED PROTEIN YKGE"/>
    <property type="match status" value="1"/>
</dbReference>
<accession>A0A419F4Y1</accession>
<dbReference type="Pfam" id="PF02754">
    <property type="entry name" value="CCG"/>
    <property type="match status" value="2"/>
</dbReference>
<evidence type="ECO:0000259" key="1">
    <source>
        <dbReference type="Pfam" id="PF02754"/>
    </source>
</evidence>
<evidence type="ECO:0000313" key="2">
    <source>
        <dbReference type="EMBL" id="RJP73509.1"/>
    </source>
</evidence>
<dbReference type="Proteomes" id="UP000285961">
    <property type="component" value="Unassembled WGS sequence"/>
</dbReference>
<dbReference type="InterPro" id="IPR004017">
    <property type="entry name" value="Cys_rich_dom"/>
</dbReference>
<reference evidence="2 3" key="1">
    <citation type="journal article" date="2017" name="ISME J.">
        <title>Energy and carbon metabolisms in a deep terrestrial subsurface fluid microbial community.</title>
        <authorList>
            <person name="Momper L."/>
            <person name="Jungbluth S.P."/>
            <person name="Lee M.D."/>
            <person name="Amend J.P."/>
        </authorList>
    </citation>
    <scope>NUCLEOTIDE SEQUENCE [LARGE SCALE GENOMIC DNA]</scope>
    <source>
        <strain evidence="2">SURF_17</strain>
    </source>
</reference>
<dbReference type="EMBL" id="QZKI01000026">
    <property type="protein sequence ID" value="RJP73509.1"/>
    <property type="molecule type" value="Genomic_DNA"/>
</dbReference>
<gene>
    <name evidence="2" type="ORF">C4532_04145</name>
</gene>